<keyword evidence="1 3" id="KW-0238">DNA-binding</keyword>
<dbReference type="OrthoDB" id="6247875at2759"/>
<dbReference type="InterPro" id="IPR050140">
    <property type="entry name" value="SRY-related_HMG-box_TF-like"/>
</dbReference>
<dbReference type="GO" id="GO:0000122">
    <property type="term" value="P:negative regulation of transcription by RNA polymerase II"/>
    <property type="evidence" value="ECO:0007669"/>
    <property type="project" value="TreeGrafter"/>
</dbReference>
<evidence type="ECO:0000256" key="2">
    <source>
        <dbReference type="ARBA" id="ARBA00023163"/>
    </source>
</evidence>
<dbReference type="CDD" id="cd01389">
    <property type="entry name" value="HMG-box_ROX1-like"/>
    <property type="match status" value="1"/>
</dbReference>
<dbReference type="InterPro" id="IPR009071">
    <property type="entry name" value="HMG_box_dom"/>
</dbReference>
<feature type="region of interest" description="Disordered" evidence="4">
    <location>
        <begin position="62"/>
        <end position="83"/>
    </location>
</feature>
<dbReference type="PROSITE" id="PS50118">
    <property type="entry name" value="HMG_BOX_2"/>
    <property type="match status" value="1"/>
</dbReference>
<evidence type="ECO:0000256" key="4">
    <source>
        <dbReference type="SAM" id="MobiDB-lite"/>
    </source>
</evidence>
<gene>
    <name evidence="6" type="ORF">BT96DRAFT_764701</name>
</gene>
<evidence type="ECO:0000313" key="7">
    <source>
        <dbReference type="Proteomes" id="UP000799118"/>
    </source>
</evidence>
<keyword evidence="3" id="KW-0539">Nucleus</keyword>
<dbReference type="SMART" id="SM00398">
    <property type="entry name" value="HMG"/>
    <property type="match status" value="1"/>
</dbReference>
<dbReference type="EMBL" id="ML769873">
    <property type="protein sequence ID" value="KAE9386503.1"/>
    <property type="molecule type" value="Genomic_DNA"/>
</dbReference>
<proteinExistence type="predicted"/>
<protein>
    <recommendedName>
        <fullName evidence="5">HMG box domain-containing protein</fullName>
    </recommendedName>
</protein>
<dbReference type="AlphaFoldDB" id="A0A6A4GMG1"/>
<evidence type="ECO:0000256" key="1">
    <source>
        <dbReference type="ARBA" id="ARBA00023125"/>
    </source>
</evidence>
<accession>A0A6A4GMG1</accession>
<reference evidence="6" key="1">
    <citation type="journal article" date="2019" name="Environ. Microbiol.">
        <title>Fungal ecological strategies reflected in gene transcription - a case study of two litter decomposers.</title>
        <authorList>
            <person name="Barbi F."/>
            <person name="Kohler A."/>
            <person name="Barry K."/>
            <person name="Baskaran P."/>
            <person name="Daum C."/>
            <person name="Fauchery L."/>
            <person name="Ihrmark K."/>
            <person name="Kuo A."/>
            <person name="LaButti K."/>
            <person name="Lipzen A."/>
            <person name="Morin E."/>
            <person name="Grigoriev I.V."/>
            <person name="Henrissat B."/>
            <person name="Lindahl B."/>
            <person name="Martin F."/>
        </authorList>
    </citation>
    <scope>NUCLEOTIDE SEQUENCE</scope>
    <source>
        <strain evidence="6">JB14</strain>
    </source>
</reference>
<feature type="non-terminal residue" evidence="6">
    <location>
        <position position="1"/>
    </location>
</feature>
<dbReference type="Pfam" id="PF00505">
    <property type="entry name" value="HMG_box"/>
    <property type="match status" value="1"/>
</dbReference>
<dbReference type="Gene3D" id="1.10.30.10">
    <property type="entry name" value="High mobility group box domain"/>
    <property type="match status" value="1"/>
</dbReference>
<name>A0A6A4GMG1_9AGAR</name>
<dbReference type="SUPFAM" id="SSF47095">
    <property type="entry name" value="HMG-box"/>
    <property type="match status" value="1"/>
</dbReference>
<feature type="compositionally biased region" description="Basic residues" evidence="4">
    <location>
        <begin position="69"/>
        <end position="83"/>
    </location>
</feature>
<dbReference type="InterPro" id="IPR036910">
    <property type="entry name" value="HMG_box_dom_sf"/>
</dbReference>
<dbReference type="GO" id="GO:0005634">
    <property type="term" value="C:nucleus"/>
    <property type="evidence" value="ECO:0007669"/>
    <property type="project" value="UniProtKB-UniRule"/>
</dbReference>
<dbReference type="GO" id="GO:0000978">
    <property type="term" value="F:RNA polymerase II cis-regulatory region sequence-specific DNA binding"/>
    <property type="evidence" value="ECO:0007669"/>
    <property type="project" value="TreeGrafter"/>
</dbReference>
<evidence type="ECO:0000313" key="6">
    <source>
        <dbReference type="EMBL" id="KAE9386503.1"/>
    </source>
</evidence>
<sequence>VARPRNAFIIFRCEYSKNYARGPTSGGSSRRGQNVDTTMSKRAGVAWKSLSEDKQNHYKLLADKEKRDHARAHPGYRYQPRPR</sequence>
<keyword evidence="2" id="KW-0804">Transcription</keyword>
<evidence type="ECO:0000259" key="5">
    <source>
        <dbReference type="PROSITE" id="PS50118"/>
    </source>
</evidence>
<evidence type="ECO:0000256" key="3">
    <source>
        <dbReference type="PROSITE-ProRule" id="PRU00267"/>
    </source>
</evidence>
<organism evidence="6 7">
    <name type="scientific">Gymnopus androsaceus JB14</name>
    <dbReference type="NCBI Taxonomy" id="1447944"/>
    <lineage>
        <taxon>Eukaryota</taxon>
        <taxon>Fungi</taxon>
        <taxon>Dikarya</taxon>
        <taxon>Basidiomycota</taxon>
        <taxon>Agaricomycotina</taxon>
        <taxon>Agaricomycetes</taxon>
        <taxon>Agaricomycetidae</taxon>
        <taxon>Agaricales</taxon>
        <taxon>Marasmiineae</taxon>
        <taxon>Omphalotaceae</taxon>
        <taxon>Gymnopus</taxon>
    </lineage>
</organism>
<feature type="non-terminal residue" evidence="6">
    <location>
        <position position="83"/>
    </location>
</feature>
<feature type="domain" description="HMG box" evidence="5">
    <location>
        <begin position="1"/>
        <end position="77"/>
    </location>
</feature>
<dbReference type="GO" id="GO:0001228">
    <property type="term" value="F:DNA-binding transcription activator activity, RNA polymerase II-specific"/>
    <property type="evidence" value="ECO:0007669"/>
    <property type="project" value="TreeGrafter"/>
</dbReference>
<feature type="DNA-binding region" description="HMG box" evidence="3">
    <location>
        <begin position="1"/>
        <end position="77"/>
    </location>
</feature>
<dbReference type="PANTHER" id="PTHR10270:SF161">
    <property type="entry name" value="SEX-DETERMINING REGION Y PROTEIN"/>
    <property type="match status" value="1"/>
</dbReference>
<dbReference type="Proteomes" id="UP000799118">
    <property type="component" value="Unassembled WGS sequence"/>
</dbReference>
<dbReference type="GO" id="GO:0030154">
    <property type="term" value="P:cell differentiation"/>
    <property type="evidence" value="ECO:0007669"/>
    <property type="project" value="TreeGrafter"/>
</dbReference>
<dbReference type="PANTHER" id="PTHR10270">
    <property type="entry name" value="SOX TRANSCRIPTION FACTOR"/>
    <property type="match status" value="1"/>
</dbReference>
<keyword evidence="7" id="KW-1185">Reference proteome</keyword>